<dbReference type="InterPro" id="IPR029063">
    <property type="entry name" value="SAM-dependent_MTases_sf"/>
</dbReference>
<dbReference type="EMBL" id="CAKLPY010000002">
    <property type="protein sequence ID" value="CAH0997062.1"/>
    <property type="molecule type" value="Genomic_DNA"/>
</dbReference>
<dbReference type="SUPFAM" id="SSF53335">
    <property type="entry name" value="S-adenosyl-L-methionine-dependent methyltransferases"/>
    <property type="match status" value="1"/>
</dbReference>
<evidence type="ECO:0008006" key="3">
    <source>
        <dbReference type="Google" id="ProtNLM"/>
    </source>
</evidence>
<sequence length="285" mass="32827">MKKSNILSQYAKNVVSQNGEDGIIERILEILPNTNNWCVEFGAWDGKYLSNCYNLISNLGWNGVMIEGNSNKYRQLQQTYKGNEKTYLFNRFVNFTGKNSLDNILQSTPIPIDFDILSIDIDGNDYHIWDSLKIFMPKVVIIEFNPTIPSDIAFVQERNIDVSHGSSLLSLNILGISKGYELIGTTLCNAIFVKKEYFSLFGIENNSPSILWDTEGEAPRVFQLFDGTIVLSKGFNLIWKNVKVDTYDLQKIPKYFRFNHDYQNIYGLFKAILFKVIKKIVYNFK</sequence>
<evidence type="ECO:0000313" key="2">
    <source>
        <dbReference type="Proteomes" id="UP000837932"/>
    </source>
</evidence>
<gene>
    <name evidence="1" type="ORF">EMA8858_03199</name>
</gene>
<protein>
    <recommendedName>
        <fullName evidence="3">Methyltransferase FkbM domain-containing protein</fullName>
    </recommendedName>
</protein>
<keyword evidence="2" id="KW-1185">Reference proteome</keyword>
<dbReference type="RefSeq" id="WP_238807615.1">
    <property type="nucleotide sequence ID" value="NZ_CAKLPY010000002.1"/>
</dbReference>
<dbReference type="Proteomes" id="UP000837932">
    <property type="component" value="Unassembled WGS sequence"/>
</dbReference>
<accession>A0ABM9ASW8</accession>
<reference evidence="1" key="1">
    <citation type="submission" date="2021-12" db="EMBL/GenBank/DDBJ databases">
        <authorList>
            <person name="Rodrigo-Torres L."/>
            <person name="Arahal R. D."/>
            <person name="Lucena T."/>
        </authorList>
    </citation>
    <scope>NUCLEOTIDE SEQUENCE</scope>
    <source>
        <strain evidence="1">CECT 8858</strain>
    </source>
</reference>
<organism evidence="1 2">
    <name type="scientific">Emticicia aquatica</name>
    <dbReference type="NCBI Taxonomy" id="1681835"/>
    <lineage>
        <taxon>Bacteria</taxon>
        <taxon>Pseudomonadati</taxon>
        <taxon>Bacteroidota</taxon>
        <taxon>Cytophagia</taxon>
        <taxon>Cytophagales</taxon>
        <taxon>Leadbetterellaceae</taxon>
        <taxon>Emticicia</taxon>
    </lineage>
</organism>
<evidence type="ECO:0000313" key="1">
    <source>
        <dbReference type="EMBL" id="CAH0997062.1"/>
    </source>
</evidence>
<name>A0ABM9ASW8_9BACT</name>
<comment type="caution">
    <text evidence="1">The sequence shown here is derived from an EMBL/GenBank/DDBJ whole genome shotgun (WGS) entry which is preliminary data.</text>
</comment>
<proteinExistence type="predicted"/>